<feature type="domain" description="AMP-dependent synthetase/ligase" evidence="4">
    <location>
        <begin position="31"/>
        <end position="394"/>
    </location>
</feature>
<dbReference type="FunFam" id="3.40.50.980:FF:000003">
    <property type="entry name" value="Vibriobactin-specific 2,3-dihydroxybenzoate-AMP ligase"/>
    <property type="match status" value="1"/>
</dbReference>
<dbReference type="GO" id="GO:0019290">
    <property type="term" value="P:siderophore biosynthetic process"/>
    <property type="evidence" value="ECO:0007669"/>
    <property type="project" value="InterPro"/>
</dbReference>
<evidence type="ECO:0000313" key="6">
    <source>
        <dbReference type="EMBL" id="RUS55058.1"/>
    </source>
</evidence>
<dbReference type="PROSITE" id="PS00455">
    <property type="entry name" value="AMP_BINDING"/>
    <property type="match status" value="1"/>
</dbReference>
<keyword evidence="6" id="KW-0548">Nucleotidyltransferase</keyword>
<dbReference type="GO" id="GO:0008668">
    <property type="term" value="F:2,3-dihydroxybenzoate--[aryl-carrier protein] ligase"/>
    <property type="evidence" value="ECO:0007669"/>
    <property type="project" value="InterPro"/>
</dbReference>
<dbReference type="InterPro" id="IPR011963">
    <property type="entry name" value="DHB_AMP_lig"/>
</dbReference>
<evidence type="ECO:0000259" key="4">
    <source>
        <dbReference type="Pfam" id="PF00501"/>
    </source>
</evidence>
<dbReference type="PANTHER" id="PTHR43767">
    <property type="entry name" value="LONG-CHAIN-FATTY-ACID--COA LIGASE"/>
    <property type="match status" value="1"/>
</dbReference>
<dbReference type="InterPro" id="IPR020845">
    <property type="entry name" value="AMP-binding_CS"/>
</dbReference>
<evidence type="ECO:0000256" key="1">
    <source>
        <dbReference type="ARBA" id="ARBA00004924"/>
    </source>
</evidence>
<accession>A0A433RSD6</accession>
<dbReference type="InterPro" id="IPR045851">
    <property type="entry name" value="AMP-bd_C_sf"/>
</dbReference>
<evidence type="ECO:0000313" key="7">
    <source>
        <dbReference type="Proteomes" id="UP000288623"/>
    </source>
</evidence>
<comment type="caution">
    <text evidence="6">The sequence shown here is derived from an EMBL/GenBank/DDBJ whole genome shotgun (WGS) entry which is preliminary data.</text>
</comment>
<organism evidence="6 7">
    <name type="scientific">Candidatus Kurthia intestinigallinarum</name>
    <dbReference type="NCBI Taxonomy" id="1562256"/>
    <lineage>
        <taxon>Bacteria</taxon>
        <taxon>Bacillati</taxon>
        <taxon>Bacillota</taxon>
        <taxon>Bacilli</taxon>
        <taxon>Bacillales</taxon>
        <taxon>Caryophanaceae</taxon>
        <taxon>Kurthia</taxon>
    </lineage>
</organism>
<evidence type="ECO:0000256" key="2">
    <source>
        <dbReference type="ARBA" id="ARBA00006432"/>
    </source>
</evidence>
<dbReference type="FunFam" id="2.30.38.10:FF:000003">
    <property type="entry name" value="Vibriobactin-specific 2,3-dihydroxybenzoate-AMP ligase"/>
    <property type="match status" value="1"/>
</dbReference>
<dbReference type="Pfam" id="PF13193">
    <property type="entry name" value="AMP-binding_C"/>
    <property type="match status" value="1"/>
</dbReference>
<keyword evidence="6" id="KW-0808">Transferase</keyword>
<dbReference type="OrthoDB" id="9757771at2"/>
<comment type="similarity">
    <text evidence="2">Belongs to the ATP-dependent AMP-binding enzyme family.</text>
</comment>
<dbReference type="AlphaFoldDB" id="A0A433RSD6"/>
<dbReference type="EMBL" id="JTFC01000031">
    <property type="protein sequence ID" value="RUS55058.1"/>
    <property type="molecule type" value="Genomic_DNA"/>
</dbReference>
<dbReference type="PANTHER" id="PTHR43767:SF1">
    <property type="entry name" value="NONRIBOSOMAL PEPTIDE SYNTHASE PES1 (EUROFUNG)-RELATED"/>
    <property type="match status" value="1"/>
</dbReference>
<evidence type="ECO:0000256" key="3">
    <source>
        <dbReference type="ARBA" id="ARBA00022598"/>
    </source>
</evidence>
<dbReference type="Proteomes" id="UP000288623">
    <property type="component" value="Unassembled WGS sequence"/>
</dbReference>
<dbReference type="CDD" id="cd05920">
    <property type="entry name" value="23DHB-AMP_lg"/>
    <property type="match status" value="1"/>
</dbReference>
<protein>
    <submittedName>
        <fullName evidence="6">Enterobactin synthase subunit E</fullName>
        <ecNumber evidence="6">2.7.7.58</ecNumber>
    </submittedName>
</protein>
<dbReference type="GO" id="GO:0016779">
    <property type="term" value="F:nucleotidyltransferase activity"/>
    <property type="evidence" value="ECO:0007669"/>
    <property type="project" value="UniProtKB-KW"/>
</dbReference>
<feature type="domain" description="AMP-binding enzyme C-terminal" evidence="5">
    <location>
        <begin position="445"/>
        <end position="519"/>
    </location>
</feature>
<dbReference type="InterPro" id="IPR025110">
    <property type="entry name" value="AMP-bd_C"/>
</dbReference>
<sequence>MLEGFTPWPEERAAFYRQQGCWEGYSLGEMLRKQAVKRPHTIAVTAYGQSYTYEQLLARSEKLAAGFQQLGIEKEDRVVVQLPNTMVYVETVFALFLLGALPVFALLSHRYNEISYFCQFAEAKAYIASTTYQGFDYEQLAKQVQQVAPTVEHIMLAGDTDEFTSLNTLYREEAMQAVEVTGSDVAFLQLSGGTTGLSKLIPRTHDEYIYTLKRSVEICDVTADTRFLVVLPVAHNYPMSSPGILGVFYAGGTVVMCDTPSADEVFPLIEQQKITMVALVPPVVIQWLYAAKYRQENLSSLEVMLVGGAKLSVEVAKEVMPTFGCTLQQVFGMAEGLVNYTRLDDSEERIIHTQGKPLSTLDEVKVVDEDDQEVPVNTEGFLLTRGPYTIQGYYKAPEHNQKSFTSDGFYRTGDLVRVDEAGYITVTGRDKDQVNRGGEKIAAEEVENHLLAHEAVFDVAVVAMPDRFLGEKICAFIIKNKEVDKKELLQFLEARGLATYKIPDRIEWLDAFPETALGKVSKKELRLLIEEKVGV</sequence>
<dbReference type="NCBIfam" id="TIGR02275">
    <property type="entry name" value="DHB_AMP_lig"/>
    <property type="match status" value="1"/>
</dbReference>
<keyword evidence="3" id="KW-0436">Ligase</keyword>
<dbReference type="InterPro" id="IPR000873">
    <property type="entry name" value="AMP-dep_synth/lig_dom"/>
</dbReference>
<dbReference type="RefSeq" id="WP_126990554.1">
    <property type="nucleotide sequence ID" value="NZ_JTFC01000031.1"/>
</dbReference>
<reference evidence="6 7" key="1">
    <citation type="submission" date="2014-11" db="EMBL/GenBank/DDBJ databases">
        <title>Genome sequence and analysis of novel Kurthia sp.</title>
        <authorList>
            <person name="Lawson J.N."/>
            <person name="Gonzalez J.E."/>
            <person name="Rinauldi L."/>
            <person name="Xuan Z."/>
            <person name="Firman A."/>
            <person name="Shaddox L."/>
            <person name="Trudeau A."/>
            <person name="Shah S."/>
            <person name="Reiman D."/>
        </authorList>
    </citation>
    <scope>NUCLEOTIDE SEQUENCE [LARGE SCALE GENOMIC DNA]</scope>
    <source>
        <strain evidence="6 7">3B1D</strain>
    </source>
</reference>
<dbReference type="FunFam" id="3.30.300.30:FF:000008">
    <property type="entry name" value="2,3-dihydroxybenzoate-AMP ligase"/>
    <property type="match status" value="1"/>
</dbReference>
<gene>
    <name evidence="6" type="primary">entE</name>
    <name evidence="6" type="ORF">QI30_08790</name>
</gene>
<evidence type="ECO:0000259" key="5">
    <source>
        <dbReference type="Pfam" id="PF13193"/>
    </source>
</evidence>
<dbReference type="EC" id="2.7.7.58" evidence="6"/>
<dbReference type="Gene3D" id="3.30.300.30">
    <property type="match status" value="1"/>
</dbReference>
<dbReference type="Pfam" id="PF00501">
    <property type="entry name" value="AMP-binding"/>
    <property type="match status" value="1"/>
</dbReference>
<dbReference type="Gene3D" id="2.30.38.10">
    <property type="entry name" value="Luciferase, Domain 3"/>
    <property type="match status" value="1"/>
</dbReference>
<keyword evidence="7" id="KW-1185">Reference proteome</keyword>
<dbReference type="SUPFAM" id="SSF56801">
    <property type="entry name" value="Acetyl-CoA synthetase-like"/>
    <property type="match status" value="1"/>
</dbReference>
<comment type="pathway">
    <text evidence="1">Siderophore biosynthesis.</text>
</comment>
<proteinExistence type="inferred from homology"/>
<name>A0A433RSD6_9BACL</name>
<dbReference type="Gene3D" id="3.40.50.980">
    <property type="match status" value="2"/>
</dbReference>
<dbReference type="InterPro" id="IPR050237">
    <property type="entry name" value="ATP-dep_AMP-bd_enzyme"/>
</dbReference>